<dbReference type="GO" id="GO:0016788">
    <property type="term" value="F:hydrolase activity, acting on ester bonds"/>
    <property type="evidence" value="ECO:0007669"/>
    <property type="project" value="TreeGrafter"/>
</dbReference>
<gene>
    <name evidence="3" type="ORF">RRH01S_06_02990</name>
</gene>
<evidence type="ECO:0000313" key="4">
    <source>
        <dbReference type="Proteomes" id="UP000026941"/>
    </source>
</evidence>
<dbReference type="Pfam" id="PF00756">
    <property type="entry name" value="Esterase"/>
    <property type="match status" value="1"/>
</dbReference>
<evidence type="ECO:0000256" key="2">
    <source>
        <dbReference type="ARBA" id="ARBA00022801"/>
    </source>
</evidence>
<dbReference type="PANTHER" id="PTHR40841:SF2">
    <property type="entry name" value="SIDEROPHORE-DEGRADING ESTERASE (EUROFUNG)"/>
    <property type="match status" value="1"/>
</dbReference>
<comment type="caution">
    <text evidence="3">The sequence shown here is derived from an EMBL/GenBank/DDBJ whole genome shotgun (WGS) entry which is preliminary data.</text>
</comment>
<dbReference type="InterPro" id="IPR052558">
    <property type="entry name" value="Siderophore_Hydrolase_D"/>
</dbReference>
<accession>A0AA87Q1J9</accession>
<evidence type="ECO:0008006" key="5">
    <source>
        <dbReference type="Google" id="ProtNLM"/>
    </source>
</evidence>
<sequence>MPNPSSSATEASLAPVTIADASFADLSSGNANEPYRIFLYRPAKTPPPEGWPVLYLTDGNACFATTVDALKVQASYPNGTNVCDGVVVAIGYPTDEPYDPLRRSWDLSPPPGRVYPPFFPDTPDVRTGGGGEFLTFIEERLKPWVEEQVPIDRSRQTLFGHSFGGLFALYALFSKPTAFNRWVAASPAIFWEDAAILAAEKTFLAEHEAFLDIELHLSAGQYEGEVLAPFHKGTPEEQKRQERARETRTVGYAQEMALRLAGSATLPGKVMFEEYAGENHMSVLPVALNRAAQIAFRRAD</sequence>
<dbReference type="RefSeq" id="WP_042472789.1">
    <property type="nucleotide sequence ID" value="NZ_BAYX01000006.1"/>
</dbReference>
<dbReference type="InterPro" id="IPR029058">
    <property type="entry name" value="AB_hydrolase_fold"/>
</dbReference>
<dbReference type="Proteomes" id="UP000026941">
    <property type="component" value="Unassembled WGS sequence"/>
</dbReference>
<evidence type="ECO:0000256" key="1">
    <source>
        <dbReference type="ARBA" id="ARBA00005622"/>
    </source>
</evidence>
<protein>
    <recommendedName>
        <fullName evidence="5">Esterase</fullName>
    </recommendedName>
</protein>
<dbReference type="AlphaFoldDB" id="A0AA87Q1J9"/>
<dbReference type="SUPFAM" id="SSF53474">
    <property type="entry name" value="alpha/beta-Hydrolases"/>
    <property type="match status" value="1"/>
</dbReference>
<dbReference type="InterPro" id="IPR000801">
    <property type="entry name" value="Esterase-like"/>
</dbReference>
<evidence type="ECO:0000313" key="3">
    <source>
        <dbReference type="EMBL" id="GAJ93678.1"/>
    </source>
</evidence>
<comment type="similarity">
    <text evidence="1">Belongs to the esterase D family.</text>
</comment>
<organism evidence="3 4">
    <name type="scientific">Rhizobium rhizogenes NBRC 13257</name>
    <dbReference type="NCBI Taxonomy" id="1220581"/>
    <lineage>
        <taxon>Bacteria</taxon>
        <taxon>Pseudomonadati</taxon>
        <taxon>Pseudomonadota</taxon>
        <taxon>Alphaproteobacteria</taxon>
        <taxon>Hyphomicrobiales</taxon>
        <taxon>Rhizobiaceae</taxon>
        <taxon>Rhizobium/Agrobacterium group</taxon>
        <taxon>Rhizobium</taxon>
    </lineage>
</organism>
<reference evidence="3 4" key="1">
    <citation type="submission" date="2014-05" db="EMBL/GenBank/DDBJ databases">
        <title>Whole genome shotgun sequence of Rhizobium rhizogenes NBRC 13257.</title>
        <authorList>
            <person name="Katano-Makiyama Y."/>
            <person name="Hosoyama A."/>
            <person name="Hashimoto M."/>
            <person name="Hosoyama Y."/>
            <person name="Noguchi M."/>
            <person name="Tsuchikane K."/>
            <person name="Kimura A."/>
            <person name="Ohji S."/>
            <person name="Ichikawa N."/>
            <person name="Yamazoe A."/>
            <person name="Fujita N."/>
        </authorList>
    </citation>
    <scope>NUCLEOTIDE SEQUENCE [LARGE SCALE GENOMIC DNA]</scope>
    <source>
        <strain evidence="3 4">NBRC 13257</strain>
    </source>
</reference>
<name>A0AA87Q1J9_RHIRH</name>
<dbReference type="EMBL" id="BAYX01000006">
    <property type="protein sequence ID" value="GAJ93678.1"/>
    <property type="molecule type" value="Genomic_DNA"/>
</dbReference>
<dbReference type="Gene3D" id="3.40.50.1820">
    <property type="entry name" value="alpha/beta hydrolase"/>
    <property type="match status" value="1"/>
</dbReference>
<proteinExistence type="inferred from homology"/>
<keyword evidence="2" id="KW-0378">Hydrolase</keyword>
<dbReference type="PANTHER" id="PTHR40841">
    <property type="entry name" value="SIDEROPHORE TRIACETYLFUSARININE C ESTERASE"/>
    <property type="match status" value="1"/>
</dbReference>